<accession>A0A9P0A3K6</accession>
<gene>
    <name evidence="1" type="ORF">BEMITA_LOCUS2778</name>
</gene>
<protein>
    <submittedName>
        <fullName evidence="1">Uncharacterized protein</fullName>
    </submittedName>
</protein>
<reference evidence="1" key="1">
    <citation type="submission" date="2021-12" db="EMBL/GenBank/DDBJ databases">
        <authorList>
            <person name="King R."/>
        </authorList>
    </citation>
    <scope>NUCLEOTIDE SEQUENCE</scope>
</reference>
<sequence>MAEAEAFSRRLVSGWRDSEQPSWGEALPRGSSRAVGSRREVSFWFQATGILLTWMALIQETSASGFSSWVPLASLRFDTGDLISCKLAEKFRALGPIYAPGLEHWLLAYDARNLVDIEPNGSLSQTLITVKHVDELNHYKECYKRNNPSLPTEMVKGFVDYNKGKTLYYSLLRCSCKHYTHYWATGAKGGSFGEVSFLPPSRKCIYVLEVNTPASYRETLIPAIPPKEQPQNVPQNVLTHRTQCRLHSRPHRIRNRFRTRCHTISSKAHSRYNKAQSKYHSQSSCQHKIGRAGSLFLFYSTYCNNRDSPISTTIDKINPNSCRISFQHHLHQKRVRDPLYSLLYRIK</sequence>
<keyword evidence="2" id="KW-1185">Reference proteome</keyword>
<evidence type="ECO:0000313" key="2">
    <source>
        <dbReference type="Proteomes" id="UP001152759"/>
    </source>
</evidence>
<dbReference type="KEGG" id="btab:109042353"/>
<dbReference type="Proteomes" id="UP001152759">
    <property type="component" value="Chromosome 10"/>
</dbReference>
<dbReference type="EMBL" id="OU963871">
    <property type="protein sequence ID" value="CAH0383318.1"/>
    <property type="molecule type" value="Genomic_DNA"/>
</dbReference>
<evidence type="ECO:0000313" key="1">
    <source>
        <dbReference type="EMBL" id="CAH0383318.1"/>
    </source>
</evidence>
<organism evidence="1 2">
    <name type="scientific">Bemisia tabaci</name>
    <name type="common">Sweetpotato whitefly</name>
    <name type="synonym">Aleurodes tabaci</name>
    <dbReference type="NCBI Taxonomy" id="7038"/>
    <lineage>
        <taxon>Eukaryota</taxon>
        <taxon>Metazoa</taxon>
        <taxon>Ecdysozoa</taxon>
        <taxon>Arthropoda</taxon>
        <taxon>Hexapoda</taxon>
        <taxon>Insecta</taxon>
        <taxon>Pterygota</taxon>
        <taxon>Neoptera</taxon>
        <taxon>Paraneoptera</taxon>
        <taxon>Hemiptera</taxon>
        <taxon>Sternorrhyncha</taxon>
        <taxon>Aleyrodoidea</taxon>
        <taxon>Aleyrodidae</taxon>
        <taxon>Aleyrodinae</taxon>
        <taxon>Bemisia</taxon>
    </lineage>
</organism>
<dbReference type="AlphaFoldDB" id="A0A9P0A3K6"/>
<proteinExistence type="predicted"/>
<name>A0A9P0A3K6_BEMTA</name>